<keyword evidence="2" id="KW-1185">Reference proteome</keyword>
<dbReference type="Proteomes" id="UP000800035">
    <property type="component" value="Unassembled WGS sequence"/>
</dbReference>
<protein>
    <submittedName>
        <fullName evidence="1">Uncharacterized protein</fullName>
    </submittedName>
</protein>
<organism evidence="1 2">
    <name type="scientific">Byssothecium circinans</name>
    <dbReference type="NCBI Taxonomy" id="147558"/>
    <lineage>
        <taxon>Eukaryota</taxon>
        <taxon>Fungi</taxon>
        <taxon>Dikarya</taxon>
        <taxon>Ascomycota</taxon>
        <taxon>Pezizomycotina</taxon>
        <taxon>Dothideomycetes</taxon>
        <taxon>Pleosporomycetidae</taxon>
        <taxon>Pleosporales</taxon>
        <taxon>Massarineae</taxon>
        <taxon>Massarinaceae</taxon>
        <taxon>Byssothecium</taxon>
    </lineage>
</organism>
<dbReference type="OrthoDB" id="3945550at2759"/>
<dbReference type="AlphaFoldDB" id="A0A6A5U4D6"/>
<gene>
    <name evidence="1" type="ORF">CC80DRAFT_544456</name>
</gene>
<accession>A0A6A5U4D6</accession>
<dbReference type="EMBL" id="ML976983">
    <property type="protein sequence ID" value="KAF1960003.1"/>
    <property type="molecule type" value="Genomic_DNA"/>
</dbReference>
<proteinExistence type="predicted"/>
<evidence type="ECO:0000313" key="2">
    <source>
        <dbReference type="Proteomes" id="UP000800035"/>
    </source>
</evidence>
<evidence type="ECO:0000313" key="1">
    <source>
        <dbReference type="EMBL" id="KAF1960003.1"/>
    </source>
</evidence>
<name>A0A6A5U4D6_9PLEO</name>
<sequence length="184" mass="21090">MGRLSVVLDSEDAGIGLAMEREGPAQADAQKRMRSALINSATDARLACSIFRTILDANRAVRPQIAPSFQYLKLRCYSGSFGHAFGFVQSCVARNWICERMHADMSSNNVRIHEASVRGRNSVSKIVKKNLEEHFIWCDDWDFCELAWEAVWPEAKGMEDWLNEWHSYPLDMEDFETEQPSRKK</sequence>
<reference evidence="1" key="1">
    <citation type="journal article" date="2020" name="Stud. Mycol.">
        <title>101 Dothideomycetes genomes: a test case for predicting lifestyles and emergence of pathogens.</title>
        <authorList>
            <person name="Haridas S."/>
            <person name="Albert R."/>
            <person name="Binder M."/>
            <person name="Bloem J."/>
            <person name="Labutti K."/>
            <person name="Salamov A."/>
            <person name="Andreopoulos B."/>
            <person name="Baker S."/>
            <person name="Barry K."/>
            <person name="Bills G."/>
            <person name="Bluhm B."/>
            <person name="Cannon C."/>
            <person name="Castanera R."/>
            <person name="Culley D."/>
            <person name="Daum C."/>
            <person name="Ezra D."/>
            <person name="Gonzalez J."/>
            <person name="Henrissat B."/>
            <person name="Kuo A."/>
            <person name="Liang C."/>
            <person name="Lipzen A."/>
            <person name="Lutzoni F."/>
            <person name="Magnuson J."/>
            <person name="Mondo S."/>
            <person name="Nolan M."/>
            <person name="Ohm R."/>
            <person name="Pangilinan J."/>
            <person name="Park H.-J."/>
            <person name="Ramirez L."/>
            <person name="Alfaro M."/>
            <person name="Sun H."/>
            <person name="Tritt A."/>
            <person name="Yoshinaga Y."/>
            <person name="Zwiers L.-H."/>
            <person name="Turgeon B."/>
            <person name="Goodwin S."/>
            <person name="Spatafora J."/>
            <person name="Crous P."/>
            <person name="Grigoriev I."/>
        </authorList>
    </citation>
    <scope>NUCLEOTIDE SEQUENCE</scope>
    <source>
        <strain evidence="1">CBS 675.92</strain>
    </source>
</reference>